<sequence length="351" mass="37713">MQNNSYLSSAPALLGGLSLRNRLAVAPMSRMQGQDDGLPSPDTAPYYARYARHGVGLIITEALYTDDIASRAYFNQPGLATDRHIEGWRPVTAAVHAEGSKIFAQLQHAGRLAEPGLNRLVLGATGRAATGTTWQTGAANPTPTAATEEQIEEIIAGFAAAARRALAAGFDGIELHGARGYLIHEFLNDGNDRGDAWGGSIENRSRLAGRLLESVREAAPGLPIAFNYSMYAMDEYAYRPRAELAEMEAIFRTLRQAGADILHVSTRRTLRPEPWGETLAQTAARSAPGPLIAGGGLSSLAECERALAWPGIAMVALARPFLANPDWIARSQAGQPIREYTPGMERQPLLS</sequence>
<evidence type="ECO:0000313" key="5">
    <source>
        <dbReference type="Proteomes" id="UP000290849"/>
    </source>
</evidence>
<dbReference type="AlphaFoldDB" id="A0A4Q1HCG1"/>
<keyword evidence="5" id="KW-1185">Reference proteome</keyword>
<dbReference type="InterPro" id="IPR001155">
    <property type="entry name" value="OxRdtase_FMN_N"/>
</dbReference>
<comment type="caution">
    <text evidence="4">The sequence shown here is derived from an EMBL/GenBank/DDBJ whole genome shotgun (WGS) entry which is preliminary data.</text>
</comment>
<dbReference type="OrthoDB" id="8521686at2"/>
<dbReference type="GO" id="GO:0016491">
    <property type="term" value="F:oxidoreductase activity"/>
    <property type="evidence" value="ECO:0007669"/>
    <property type="project" value="UniProtKB-KW"/>
</dbReference>
<accession>A0A4Q1HCG1</accession>
<keyword evidence="2" id="KW-0560">Oxidoreductase</keyword>
<protein>
    <submittedName>
        <fullName evidence="4">NADH-dependent flavin oxidoreductase</fullName>
    </submittedName>
</protein>
<evidence type="ECO:0000259" key="3">
    <source>
        <dbReference type="Pfam" id="PF00724"/>
    </source>
</evidence>
<dbReference type="GO" id="GO:0010181">
    <property type="term" value="F:FMN binding"/>
    <property type="evidence" value="ECO:0007669"/>
    <property type="project" value="InterPro"/>
</dbReference>
<dbReference type="SUPFAM" id="SSF51395">
    <property type="entry name" value="FMN-linked oxidoreductases"/>
    <property type="match status" value="1"/>
</dbReference>
<name>A0A4Q1HCG1_9BURK</name>
<dbReference type="PANTHER" id="PTHR43656:SF2">
    <property type="entry name" value="BINDING OXIDOREDUCTASE, PUTATIVE (AFU_ORTHOLOGUE AFUA_2G08260)-RELATED"/>
    <property type="match status" value="1"/>
</dbReference>
<dbReference type="RefSeq" id="WP_129154243.1">
    <property type="nucleotide sequence ID" value="NZ_JBHSDO010000003.1"/>
</dbReference>
<feature type="domain" description="NADH:flavin oxidoreductase/NADH oxidase N-terminal" evidence="3">
    <location>
        <begin position="11"/>
        <end position="335"/>
    </location>
</feature>
<gene>
    <name evidence="4" type="ORF">C7R54_28150</name>
</gene>
<dbReference type="Gene3D" id="3.20.20.70">
    <property type="entry name" value="Aldolase class I"/>
    <property type="match status" value="1"/>
</dbReference>
<reference evidence="4 5" key="1">
    <citation type="journal article" date="2017" name="Int. J. Syst. Evol. Microbiol.">
        <title>Achromobacter aloeverae sp. nov., isolated from the root of Aloe vera (L.) Burm.f.</title>
        <authorList>
            <person name="Kuncharoen N."/>
            <person name="Muramatsu Y."/>
            <person name="Shibata C."/>
            <person name="Kamakura Y."/>
            <person name="Nakagawa Y."/>
            <person name="Tanasupawat S."/>
        </authorList>
    </citation>
    <scope>NUCLEOTIDE SEQUENCE [LARGE SCALE GENOMIC DNA]</scope>
    <source>
        <strain evidence="4 5">AVA-1</strain>
    </source>
</reference>
<dbReference type="InterPro" id="IPR051799">
    <property type="entry name" value="NADH_flavin_oxidoreductase"/>
</dbReference>
<organism evidence="4 5">
    <name type="scientific">Achromobacter aloeverae</name>
    <dbReference type="NCBI Taxonomy" id="1750518"/>
    <lineage>
        <taxon>Bacteria</taxon>
        <taxon>Pseudomonadati</taxon>
        <taxon>Pseudomonadota</taxon>
        <taxon>Betaproteobacteria</taxon>
        <taxon>Burkholderiales</taxon>
        <taxon>Alcaligenaceae</taxon>
        <taxon>Achromobacter</taxon>
    </lineage>
</organism>
<evidence type="ECO:0000313" key="4">
    <source>
        <dbReference type="EMBL" id="RXN83350.1"/>
    </source>
</evidence>
<keyword evidence="1" id="KW-0285">Flavoprotein</keyword>
<evidence type="ECO:0000256" key="1">
    <source>
        <dbReference type="ARBA" id="ARBA00022630"/>
    </source>
</evidence>
<evidence type="ECO:0000256" key="2">
    <source>
        <dbReference type="ARBA" id="ARBA00023002"/>
    </source>
</evidence>
<proteinExistence type="predicted"/>
<dbReference type="EMBL" id="PYAL01000010">
    <property type="protein sequence ID" value="RXN83350.1"/>
    <property type="molecule type" value="Genomic_DNA"/>
</dbReference>
<dbReference type="CDD" id="cd02803">
    <property type="entry name" value="OYE_like_FMN_family"/>
    <property type="match status" value="1"/>
</dbReference>
<dbReference type="InterPro" id="IPR013785">
    <property type="entry name" value="Aldolase_TIM"/>
</dbReference>
<dbReference type="Proteomes" id="UP000290849">
    <property type="component" value="Unassembled WGS sequence"/>
</dbReference>
<dbReference type="PANTHER" id="PTHR43656">
    <property type="entry name" value="BINDING OXIDOREDUCTASE, PUTATIVE (AFU_ORTHOLOGUE AFUA_2G08260)-RELATED"/>
    <property type="match status" value="1"/>
</dbReference>
<dbReference type="Pfam" id="PF00724">
    <property type="entry name" value="Oxidored_FMN"/>
    <property type="match status" value="1"/>
</dbReference>